<comment type="caution">
    <text evidence="1">The sequence shown here is derived from an EMBL/GenBank/DDBJ whole genome shotgun (WGS) entry which is preliminary data.</text>
</comment>
<dbReference type="Proteomes" id="UP001500171">
    <property type="component" value="Unassembled WGS sequence"/>
</dbReference>
<protein>
    <submittedName>
        <fullName evidence="1">Uncharacterized protein</fullName>
    </submittedName>
</protein>
<accession>A0ABP9N3T9</accession>
<dbReference type="Pfam" id="PF20404">
    <property type="entry name" value="DUF6694"/>
    <property type="match status" value="1"/>
</dbReference>
<dbReference type="EMBL" id="BAABHY010000001">
    <property type="protein sequence ID" value="GAA5106169.1"/>
    <property type="molecule type" value="Genomic_DNA"/>
</dbReference>
<dbReference type="PROSITE" id="PS51257">
    <property type="entry name" value="PROKAR_LIPOPROTEIN"/>
    <property type="match status" value="1"/>
</dbReference>
<sequence>MKFNLLMSLIFVFVLTGCDKKIDATNKESFLESIKIIEADLPDDKYIAFTVGIDRLTIKSVLPLSDLVNDQDISDEELHRLSFDEIRKTFDGKTADEIIKASEEYKKEMGW</sequence>
<proteinExistence type="predicted"/>
<organism evidence="1 2">
    <name type="scientific">Orbus sasakiae</name>
    <dbReference type="NCBI Taxonomy" id="1078475"/>
    <lineage>
        <taxon>Bacteria</taxon>
        <taxon>Pseudomonadati</taxon>
        <taxon>Pseudomonadota</taxon>
        <taxon>Gammaproteobacteria</taxon>
        <taxon>Orbales</taxon>
        <taxon>Orbaceae</taxon>
        <taxon>Orbus</taxon>
    </lineage>
</organism>
<gene>
    <name evidence="1" type="ORF">GCM10023211_05670</name>
</gene>
<dbReference type="RefSeq" id="WP_345488598.1">
    <property type="nucleotide sequence ID" value="NZ_BAABHY010000001.1"/>
</dbReference>
<reference evidence="2" key="1">
    <citation type="journal article" date="2019" name="Int. J. Syst. Evol. Microbiol.">
        <title>The Global Catalogue of Microorganisms (GCM) 10K type strain sequencing project: providing services to taxonomists for standard genome sequencing and annotation.</title>
        <authorList>
            <consortium name="The Broad Institute Genomics Platform"/>
            <consortium name="The Broad Institute Genome Sequencing Center for Infectious Disease"/>
            <person name="Wu L."/>
            <person name="Ma J."/>
        </authorList>
    </citation>
    <scope>NUCLEOTIDE SEQUENCE [LARGE SCALE GENOMIC DNA]</scope>
    <source>
        <strain evidence="2">JCM 18050</strain>
    </source>
</reference>
<dbReference type="InterPro" id="IPR046516">
    <property type="entry name" value="DUF6694"/>
</dbReference>
<evidence type="ECO:0000313" key="1">
    <source>
        <dbReference type="EMBL" id="GAA5106169.1"/>
    </source>
</evidence>
<name>A0ABP9N3T9_9GAMM</name>
<keyword evidence="2" id="KW-1185">Reference proteome</keyword>
<evidence type="ECO:0000313" key="2">
    <source>
        <dbReference type="Proteomes" id="UP001500171"/>
    </source>
</evidence>